<reference evidence="11" key="1">
    <citation type="submission" date="2025-08" db="UniProtKB">
        <authorList>
            <consortium name="RefSeq"/>
        </authorList>
    </citation>
    <scope>IDENTIFICATION</scope>
    <source>
        <tissue evidence="11">Tentacle</tissue>
    </source>
</reference>
<feature type="region of interest" description="Disordered" evidence="8">
    <location>
        <begin position="1287"/>
        <end position="1320"/>
    </location>
</feature>
<dbReference type="Proteomes" id="UP000515163">
    <property type="component" value="Unplaced"/>
</dbReference>
<feature type="region of interest" description="Disordered" evidence="8">
    <location>
        <begin position="174"/>
        <end position="202"/>
    </location>
</feature>
<accession>A0A6P8HBU2</accession>
<dbReference type="GO" id="GO:0004674">
    <property type="term" value="F:protein serine/threonine kinase activity"/>
    <property type="evidence" value="ECO:0007669"/>
    <property type="project" value="UniProtKB-KW"/>
</dbReference>
<dbReference type="OrthoDB" id="1043025at2759"/>
<evidence type="ECO:0000256" key="5">
    <source>
        <dbReference type="ARBA" id="ARBA00022777"/>
    </source>
</evidence>
<dbReference type="KEGG" id="aten:116290241"/>
<dbReference type="InterPro" id="IPR045801">
    <property type="entry name" value="MEKK4_N"/>
</dbReference>
<feature type="region of interest" description="Disordered" evidence="8">
    <location>
        <begin position="78"/>
        <end position="101"/>
    </location>
</feature>
<dbReference type="InterPro" id="IPR017441">
    <property type="entry name" value="Protein_kinase_ATP_BS"/>
</dbReference>
<dbReference type="RefSeq" id="XP_031553106.1">
    <property type="nucleotide sequence ID" value="XM_031697246.1"/>
</dbReference>
<feature type="compositionally biased region" description="Basic and acidic residues" evidence="8">
    <location>
        <begin position="1303"/>
        <end position="1319"/>
    </location>
</feature>
<evidence type="ECO:0000256" key="3">
    <source>
        <dbReference type="ARBA" id="ARBA00022679"/>
    </source>
</evidence>
<evidence type="ECO:0000256" key="7">
    <source>
        <dbReference type="PROSITE-ProRule" id="PRU10141"/>
    </source>
</evidence>
<dbReference type="PROSITE" id="PS00108">
    <property type="entry name" value="PROTEIN_KINASE_ST"/>
    <property type="match status" value="1"/>
</dbReference>
<dbReference type="PANTHER" id="PTHR48016">
    <property type="entry name" value="MAP KINASE KINASE KINASE SSK2-RELATED-RELATED"/>
    <property type="match status" value="1"/>
</dbReference>
<dbReference type="PROSITE" id="PS50011">
    <property type="entry name" value="PROTEIN_KINASE_DOM"/>
    <property type="match status" value="1"/>
</dbReference>
<sequence>MADGDNTDEFDKTPLSPIVGTPCDELDAAELFEGHYNNQDVFAMGDEQDSKSYLSSFGEKNDSECDSASSELEDIYSGELGVTPPRNIRRNKERSRTQRKGQGLCLKIPVKVEVEKQKKRVRESSQTQIQNERAFQREYKRSSLGSTLGNEDLSRSLNLPNVKIDSKNRFMSLKCTRRDNRKEDSPKHRLTRSESDPKDLGQSLTTLSQSRQEFIRTFSLLIKIGAHARKQRDSQFASTELERQNSEEHKKWQVKLCLALWLELRAWHGGRTMEEQDKYLMEERANVEEVLDEFIKFNLNNVVSNGDVDDNLTSVKDNVEQIVEDEAVSSVNNRAPATNASATPTVVIDDYELKDSNDKNSNNGRNSTKTDNSPNEPRESSPSSDSKPRKENLNLDLSSGGKTRLKSLKSEECMPRCSTPENAVPKDRFRKRLEFAIMEITKLFDQLESVEVLYPTKRAVGEANPKYLISEFNRNVDALLLWLNVTKELLHQLTLISRFLGIDPEMQDMWQDWIHMGMGMLGGSTESDSCVATSTTSEESYSSGSSESLDEELPSTPTCKRQLSHETWSPKPPMRSGSNISQFTWTLTSRYRPFVDRSIKKFGLVKLGKRIGDILDVTLLKTRQVLYPEGPQPKHNDHSQMSISEWHASVSHLENILYRDVATEQRPRTHSSPVIRNIVLERSPYMLPWKSIFEELGLPSIRDLYLFLARIPLDISHECIRLRLEHRPKGEPSSLSIRQLLKECKEVILGAVLVKDYYLCMVDGIVSPEDYDHEKLENDIEEFEQDLQSMLEVYFEYLHNVIHMLQRLPQASKGLKNLLEEEWVFVKHKYQHIRGGAVAGGTRFCVMAAGLLESTADFLESGLDQCCSDLHDNTDHSEDVRKKVLEACRSLKHLFNEGRERASKALGFTKKLKIDLENAAKFSIDVPVNELLSVLERTEHSQVVVAPTTGLLMFVPKHLRDDKCQIIDLLNACCGLKKGQNKEPGHGYLLVMQSSKVATPVWTGHRIIITLTVDTRISLADIQVDGLILVVNKSHQVEEQRNCFLHSMGIFVTMIKERTSSHQAISESLDSLQDAALLLGTKIINAVNRANENLDGEMFDADENERHKLCQNTVETMYGCFNFGFEYLKEIARLVSGDPRKKLGKYMLCFARKWIKFVMEKCERGRGTRPRWATQGLDFLTIAIDGKVLNSMPEAEFQQLKKQINDCISHVVGSANGGPSSSAYRPHSPAVGPSPVLGKSSGTSLRRPYSWPANRSPRPEDSENNTNNRHLSEPHKVIHFQSLAEDAKSPEGLGSEHDEEDAVSEKPKTSPVPHHKDSMDYSMAPKMEKVRHALRRLEQERNSYLVEKHVIGKVSSKHRDITSELANISNRRVPFKWQRGMKIGEGQFGKVYACVNLDSGDMMAMKQIRFHPNDHSEIKDLADEIKNFEGIQHDSLVKYYGVELHRDEMLIFMEYCADGTISDIAKLGLPESMIRQYTMQILVAVNVLHERGIIHRDVKGANIFLSSNGLIKLGDFGSSIKLKNQSKTMHGEVMNVRGTVAYMAPEIITMDKGSGYGRAADIWSTGCVVVEMATGKPPWHEYDNNWAIMFKVGDGAIPAIPDTLSEEGRDFLHSCFLHDPRERPTANDLMDHSFVKVAVNDP</sequence>
<comment type="similarity">
    <text evidence="1">Belongs to the protein kinase superfamily. STE Ser/Thr protein kinase family. MAP kinase kinase kinase subfamily.</text>
</comment>
<feature type="compositionally biased region" description="Low complexity" evidence="8">
    <location>
        <begin position="533"/>
        <end position="547"/>
    </location>
</feature>
<proteinExistence type="inferred from homology"/>
<dbReference type="PROSITE" id="PS00107">
    <property type="entry name" value="PROTEIN_KINASE_ATP"/>
    <property type="match status" value="1"/>
</dbReference>
<feature type="compositionally biased region" description="Basic residues" evidence="8">
    <location>
        <begin position="87"/>
        <end position="99"/>
    </location>
</feature>
<feature type="compositionally biased region" description="Polar residues" evidence="8">
    <location>
        <begin position="359"/>
        <end position="370"/>
    </location>
</feature>
<dbReference type="SUPFAM" id="SSF56112">
    <property type="entry name" value="Protein kinase-like (PK-like)"/>
    <property type="match status" value="1"/>
</dbReference>
<keyword evidence="4 7" id="KW-0547">Nucleotide-binding</keyword>
<feature type="compositionally biased region" description="Basic and acidic residues" evidence="8">
    <location>
        <begin position="176"/>
        <end position="199"/>
    </location>
</feature>
<evidence type="ECO:0000259" key="9">
    <source>
        <dbReference type="PROSITE" id="PS50011"/>
    </source>
</evidence>
<protein>
    <submittedName>
        <fullName evidence="11">Mitogen-activated protein kinase kinase kinase 4-like isoform X1</fullName>
    </submittedName>
</protein>
<evidence type="ECO:0000313" key="10">
    <source>
        <dbReference type="Proteomes" id="UP000515163"/>
    </source>
</evidence>
<feature type="binding site" evidence="7">
    <location>
        <position position="1406"/>
    </location>
    <ligand>
        <name>ATP</name>
        <dbReference type="ChEBI" id="CHEBI:30616"/>
    </ligand>
</feature>
<dbReference type="Pfam" id="PF00069">
    <property type="entry name" value="Pkinase"/>
    <property type="match status" value="1"/>
</dbReference>
<feature type="region of interest" description="Disordered" evidence="8">
    <location>
        <begin position="1216"/>
        <end position="1273"/>
    </location>
</feature>
<dbReference type="PANTHER" id="PTHR48016:SF32">
    <property type="entry name" value="MITOGEN-ACTIVATED PROTEIN KINASE KINASE KINASE 4"/>
    <property type="match status" value="1"/>
</dbReference>
<dbReference type="Pfam" id="PF19431">
    <property type="entry name" value="MEKK4_N"/>
    <property type="match status" value="2"/>
</dbReference>
<dbReference type="FunCoup" id="A0A6P8HBU2">
    <property type="interactions" value="2247"/>
</dbReference>
<dbReference type="GO" id="GO:0005524">
    <property type="term" value="F:ATP binding"/>
    <property type="evidence" value="ECO:0007669"/>
    <property type="project" value="UniProtKB-UniRule"/>
</dbReference>
<dbReference type="SMART" id="SM00220">
    <property type="entry name" value="S_TKc"/>
    <property type="match status" value="1"/>
</dbReference>
<dbReference type="GeneID" id="116290241"/>
<evidence type="ECO:0000256" key="1">
    <source>
        <dbReference type="ARBA" id="ARBA00006529"/>
    </source>
</evidence>
<dbReference type="GO" id="GO:0000165">
    <property type="term" value="P:MAPK cascade"/>
    <property type="evidence" value="ECO:0007669"/>
    <property type="project" value="InterPro"/>
</dbReference>
<dbReference type="InterPro" id="IPR000719">
    <property type="entry name" value="Prot_kinase_dom"/>
</dbReference>
<organism evidence="10 11">
    <name type="scientific">Actinia tenebrosa</name>
    <name type="common">Australian red waratah sea anemone</name>
    <dbReference type="NCBI Taxonomy" id="6105"/>
    <lineage>
        <taxon>Eukaryota</taxon>
        <taxon>Metazoa</taxon>
        <taxon>Cnidaria</taxon>
        <taxon>Anthozoa</taxon>
        <taxon>Hexacorallia</taxon>
        <taxon>Actiniaria</taxon>
        <taxon>Actiniidae</taxon>
        <taxon>Actinia</taxon>
    </lineage>
</organism>
<evidence type="ECO:0000256" key="8">
    <source>
        <dbReference type="SAM" id="MobiDB-lite"/>
    </source>
</evidence>
<feature type="region of interest" description="Disordered" evidence="8">
    <location>
        <begin position="525"/>
        <end position="557"/>
    </location>
</feature>
<dbReference type="InterPro" id="IPR008271">
    <property type="entry name" value="Ser/Thr_kinase_AS"/>
</dbReference>
<keyword evidence="10" id="KW-1185">Reference proteome</keyword>
<feature type="region of interest" description="Disordered" evidence="8">
    <location>
        <begin position="330"/>
        <end position="423"/>
    </location>
</feature>
<keyword evidence="3" id="KW-0808">Transferase</keyword>
<name>A0A6P8HBU2_ACTTE</name>
<dbReference type="Gene3D" id="1.10.510.10">
    <property type="entry name" value="Transferase(Phosphotransferase) domain 1"/>
    <property type="match status" value="1"/>
</dbReference>
<dbReference type="FunFam" id="1.10.510.10:FF:001803">
    <property type="entry name" value="Predicted protein"/>
    <property type="match status" value="1"/>
</dbReference>
<evidence type="ECO:0000256" key="2">
    <source>
        <dbReference type="ARBA" id="ARBA00022527"/>
    </source>
</evidence>
<gene>
    <name evidence="11" type="primary">LOC116290241</name>
</gene>
<feature type="region of interest" description="Disordered" evidence="8">
    <location>
        <begin position="1"/>
        <end position="21"/>
    </location>
</feature>
<dbReference type="InParanoid" id="A0A6P8HBU2"/>
<evidence type="ECO:0000256" key="6">
    <source>
        <dbReference type="ARBA" id="ARBA00022840"/>
    </source>
</evidence>
<evidence type="ECO:0000256" key="4">
    <source>
        <dbReference type="ARBA" id="ARBA00022741"/>
    </source>
</evidence>
<feature type="domain" description="Protein kinase" evidence="9">
    <location>
        <begin position="1377"/>
        <end position="1635"/>
    </location>
</feature>
<evidence type="ECO:0000313" key="11">
    <source>
        <dbReference type="RefSeq" id="XP_031553106.1"/>
    </source>
</evidence>
<feature type="compositionally biased region" description="Polar residues" evidence="8">
    <location>
        <begin position="330"/>
        <end position="344"/>
    </location>
</feature>
<dbReference type="CDD" id="cd06626">
    <property type="entry name" value="STKc_MEKK4"/>
    <property type="match status" value="1"/>
</dbReference>
<dbReference type="InterPro" id="IPR050538">
    <property type="entry name" value="MAP_kinase_kinase_kinase"/>
</dbReference>
<keyword evidence="6 7" id="KW-0067">ATP-binding</keyword>
<keyword evidence="5" id="KW-0418">Kinase</keyword>
<feature type="compositionally biased region" description="Low complexity" evidence="8">
    <location>
        <begin position="371"/>
        <end position="385"/>
    </location>
</feature>
<keyword evidence="2" id="KW-0723">Serine/threonine-protein kinase</keyword>
<dbReference type="InterPro" id="IPR011009">
    <property type="entry name" value="Kinase-like_dom_sf"/>
</dbReference>